<evidence type="ECO:0000256" key="1">
    <source>
        <dbReference type="SAM" id="MobiDB-lite"/>
    </source>
</evidence>
<proteinExistence type="predicted"/>
<keyword evidence="2" id="KW-0732">Signal</keyword>
<reference evidence="3 4" key="1">
    <citation type="submission" date="2016-02" db="EMBL/GenBank/DDBJ databases">
        <title>Genome analysis of coral dinoflagellate symbionts highlights evolutionary adaptations to a symbiotic lifestyle.</title>
        <authorList>
            <person name="Aranda M."/>
            <person name="Li Y."/>
            <person name="Liew Y.J."/>
            <person name="Baumgarten S."/>
            <person name="Simakov O."/>
            <person name="Wilson M."/>
            <person name="Piel J."/>
            <person name="Ashoor H."/>
            <person name="Bougouffa S."/>
            <person name="Bajic V.B."/>
            <person name="Ryu T."/>
            <person name="Ravasi T."/>
            <person name="Bayer T."/>
            <person name="Micklem G."/>
            <person name="Kim H."/>
            <person name="Bhak J."/>
            <person name="Lajeunesse T.C."/>
            <person name="Voolstra C.R."/>
        </authorList>
    </citation>
    <scope>NUCLEOTIDE SEQUENCE [LARGE SCALE GENOMIC DNA]</scope>
    <source>
        <strain evidence="3 4">CCMP2467</strain>
    </source>
</reference>
<feature type="compositionally biased region" description="Low complexity" evidence="1">
    <location>
        <begin position="77"/>
        <end position="86"/>
    </location>
</feature>
<feature type="region of interest" description="Disordered" evidence="1">
    <location>
        <begin position="58"/>
        <end position="94"/>
    </location>
</feature>
<dbReference type="Proteomes" id="UP000186817">
    <property type="component" value="Unassembled WGS sequence"/>
</dbReference>
<evidence type="ECO:0000313" key="4">
    <source>
        <dbReference type="Proteomes" id="UP000186817"/>
    </source>
</evidence>
<feature type="chain" id="PRO_5012819287" evidence="2">
    <location>
        <begin position="20"/>
        <end position="94"/>
    </location>
</feature>
<keyword evidence="4" id="KW-1185">Reference proteome</keyword>
<comment type="caution">
    <text evidence="3">The sequence shown here is derived from an EMBL/GenBank/DDBJ whole genome shotgun (WGS) entry which is preliminary data.</text>
</comment>
<dbReference type="EMBL" id="LSRX01002921">
    <property type="protein sequence ID" value="OLP75001.1"/>
    <property type="molecule type" value="Genomic_DNA"/>
</dbReference>
<feature type="signal peptide" evidence="2">
    <location>
        <begin position="1"/>
        <end position="19"/>
    </location>
</feature>
<dbReference type="AlphaFoldDB" id="A0A1Q9BWE3"/>
<evidence type="ECO:0000313" key="3">
    <source>
        <dbReference type="EMBL" id="OLP75001.1"/>
    </source>
</evidence>
<gene>
    <name evidence="3" type="ORF">AK812_SmicGene45287</name>
</gene>
<accession>A0A1Q9BWE3</accession>
<organism evidence="3 4">
    <name type="scientific">Symbiodinium microadriaticum</name>
    <name type="common">Dinoflagellate</name>
    <name type="synonym">Zooxanthella microadriatica</name>
    <dbReference type="NCBI Taxonomy" id="2951"/>
    <lineage>
        <taxon>Eukaryota</taxon>
        <taxon>Sar</taxon>
        <taxon>Alveolata</taxon>
        <taxon>Dinophyceae</taxon>
        <taxon>Suessiales</taxon>
        <taxon>Symbiodiniaceae</taxon>
        <taxon>Symbiodinium</taxon>
    </lineage>
</organism>
<protein>
    <submittedName>
        <fullName evidence="3">Uncharacterized protein</fullName>
    </submittedName>
</protein>
<name>A0A1Q9BWE3_SYMMI</name>
<sequence length="94" mass="9921">MSGFAESLMLLGAGMPLASVPPSVPPSVPVASAPTAPAVMPNLSKNFMEQMQMMMQKVQGQGKAADGVESQDPMAFQKQLAQQAQHQHQRETGA</sequence>
<evidence type="ECO:0000256" key="2">
    <source>
        <dbReference type="SAM" id="SignalP"/>
    </source>
</evidence>